<feature type="transmembrane region" description="Helical" evidence="1">
    <location>
        <begin position="557"/>
        <end position="582"/>
    </location>
</feature>
<protein>
    <submittedName>
        <fullName evidence="2">Uncharacterized protein</fullName>
    </submittedName>
</protein>
<name>A0A420ZDI5_UNCK3</name>
<keyword evidence="1" id="KW-0812">Transmembrane</keyword>
<evidence type="ECO:0000313" key="3">
    <source>
        <dbReference type="Proteomes" id="UP000281261"/>
    </source>
</evidence>
<evidence type="ECO:0000256" key="1">
    <source>
        <dbReference type="SAM" id="Phobius"/>
    </source>
</evidence>
<reference evidence="2 3" key="1">
    <citation type="submission" date="2018-06" db="EMBL/GenBank/DDBJ databases">
        <title>Extensive metabolic versatility and redundancy in microbially diverse, dynamic hydrothermal sediments.</title>
        <authorList>
            <person name="Dombrowski N."/>
            <person name="Teske A."/>
            <person name="Baker B.J."/>
        </authorList>
    </citation>
    <scope>NUCLEOTIDE SEQUENCE [LARGE SCALE GENOMIC DNA]</scope>
    <source>
        <strain evidence="2">B79_G16</strain>
    </source>
</reference>
<organism evidence="2 3">
    <name type="scientific">candidate division Kazan bacterium</name>
    <dbReference type="NCBI Taxonomy" id="2202143"/>
    <lineage>
        <taxon>Bacteria</taxon>
        <taxon>Bacteria division Kazan-3B-28</taxon>
    </lineage>
</organism>
<dbReference type="Proteomes" id="UP000281261">
    <property type="component" value="Unassembled WGS sequence"/>
</dbReference>
<sequence>MKKKNNPKIILAVIGLLIVAGLAGWQLYPRSVIMAEDRALVKQTNEHTYELLVKFEKPIYHSIIKSSVRAEIYLLEDGQPVSEIPEEFGSDLSPVHLNITPIESSAINREANSNDWKMMTYLRSPQAQSEWKFDYLNGTDTLSGTLGLAAKYTPVYNVYRREFTNGYAEFEYIYGNAMNVPDVLFEIEAVFLGGFGKIERIIRFDPPPLPNELVDAKVISAGDFYYDVEIIPTWQNTTYNLYYTFTELEKSKMWFEKKNLDEYYDQLVRNIPERVLKIKIISRDKATGEINTNPYQRVKVEMVPLFYVDAEDDTHFEFPGRLVGQYSRSVTAMPDYAADLGFTGLIETMQDVYLSGILNSRGESVRVFANGKPVVGYDPVHWFAYHSIPSGKHTDPFRRVQLDVDLVDGVGEVVFNPNLQYADANVITQRVIEDGGSEDMAQKIIRNAGINEAVKNKSMPQVIITIRPENYNLRGYSKCGHRLTSNTLKSIPTGSYREQAEICLPDKAASQRDSEFLYQKWMDDESIKERVYTAVALSPDDLLRSDVPIEPLAPKQVISWILILAVLSQVIQVIGGSVILIVQRRKQKRNKL</sequence>
<gene>
    <name evidence="2" type="ORF">DRH29_01295</name>
</gene>
<accession>A0A420ZDI5</accession>
<dbReference type="EMBL" id="QMNG01000002">
    <property type="protein sequence ID" value="RLC37706.1"/>
    <property type="molecule type" value="Genomic_DNA"/>
</dbReference>
<comment type="caution">
    <text evidence="2">The sequence shown here is derived from an EMBL/GenBank/DDBJ whole genome shotgun (WGS) entry which is preliminary data.</text>
</comment>
<evidence type="ECO:0000313" key="2">
    <source>
        <dbReference type="EMBL" id="RLC37706.1"/>
    </source>
</evidence>
<dbReference type="AlphaFoldDB" id="A0A420ZDI5"/>
<keyword evidence="1" id="KW-1133">Transmembrane helix</keyword>
<keyword evidence="1" id="KW-0472">Membrane</keyword>
<proteinExistence type="predicted"/>